<dbReference type="InterPro" id="IPR037094">
    <property type="entry name" value="Glyco_hydro_38_cen_sf"/>
</dbReference>
<dbReference type="SUPFAM" id="SSF88713">
    <property type="entry name" value="Glycoside hydrolase/deacetylase"/>
    <property type="match status" value="1"/>
</dbReference>
<dbReference type="InterPro" id="IPR041147">
    <property type="entry name" value="GH38_C"/>
</dbReference>
<dbReference type="Gene3D" id="3.20.110.10">
    <property type="entry name" value="Glycoside hydrolase 38, N terminal domain"/>
    <property type="match status" value="1"/>
</dbReference>
<proteinExistence type="inferred from homology"/>
<evidence type="ECO:0000256" key="1">
    <source>
        <dbReference type="ARBA" id="ARBA00009792"/>
    </source>
</evidence>
<dbReference type="AlphaFoldDB" id="A0A0H2UVT7"/>
<keyword evidence="2" id="KW-0479">Metal-binding</keyword>
<feature type="domain" description="Glycoside hydrolase family 38 central" evidence="5">
    <location>
        <begin position="297"/>
        <end position="370"/>
    </location>
</feature>
<dbReference type="InterPro" id="IPR011013">
    <property type="entry name" value="Gal_mutarotase_sf_dom"/>
</dbReference>
<organism evidence="6 7">
    <name type="scientific">Streptococcus pyogenes serotype M3 (strain ATCC BAA-595 / MGAS315)</name>
    <dbReference type="NCBI Taxonomy" id="198466"/>
    <lineage>
        <taxon>Bacteria</taxon>
        <taxon>Bacillati</taxon>
        <taxon>Bacillota</taxon>
        <taxon>Bacilli</taxon>
        <taxon>Lactobacillales</taxon>
        <taxon>Streptococcaceae</taxon>
        <taxon>Streptococcus</taxon>
    </lineage>
</organism>
<accession>A0A0H2UVT7</accession>
<dbReference type="KEGG" id="spg:SpyM3_1297"/>
<dbReference type="RefSeq" id="WP_011054791.1">
    <property type="nucleotide sequence ID" value="NC_004070.1"/>
</dbReference>
<dbReference type="CDD" id="cd10814">
    <property type="entry name" value="GH38N_AMII_SpGH38_like"/>
    <property type="match status" value="1"/>
</dbReference>
<dbReference type="InterPro" id="IPR000602">
    <property type="entry name" value="Glyco_hydro_38_N"/>
</dbReference>
<dbReference type="GO" id="GO:0030246">
    <property type="term" value="F:carbohydrate binding"/>
    <property type="evidence" value="ECO:0007669"/>
    <property type="project" value="InterPro"/>
</dbReference>
<dbReference type="Pfam" id="PF18438">
    <property type="entry name" value="Glyco_hydro_38"/>
    <property type="match status" value="1"/>
</dbReference>
<dbReference type="Pfam" id="PF01074">
    <property type="entry name" value="Glyco_hydro_38N"/>
    <property type="match status" value="1"/>
</dbReference>
<dbReference type="Proteomes" id="UP000000564">
    <property type="component" value="Chromosome"/>
</dbReference>
<dbReference type="Pfam" id="PF09261">
    <property type="entry name" value="Alpha-mann_mid"/>
    <property type="match status" value="1"/>
</dbReference>
<dbReference type="GO" id="GO:0046872">
    <property type="term" value="F:metal ion binding"/>
    <property type="evidence" value="ECO:0007669"/>
    <property type="project" value="UniProtKB-KW"/>
</dbReference>
<reference evidence="6 7" key="1">
    <citation type="journal article" date="2002" name="Proc. Natl. Acad. Sci. U.S.A.">
        <title>Genome sequence of a serotype M3 strain of group A Streptococcus: phage-encoded toxins, the high-virulence phenotype, and clone emergence.</title>
        <authorList>
            <person name="Beres S.B."/>
            <person name="Sylva G.L."/>
            <person name="Barbian K.D."/>
            <person name="Lei B."/>
            <person name="Hoff J.S."/>
            <person name="Mammarella N.D."/>
            <person name="Liu M.Y."/>
            <person name="Smoot J.C."/>
            <person name="Porcella S.F."/>
            <person name="Parkins L.D."/>
            <person name="Campbell D.S."/>
            <person name="Smith T.M."/>
            <person name="McCormick J.K."/>
            <person name="Leung D.Y."/>
            <person name="Schlievert P.M."/>
            <person name="Musser J.M."/>
        </authorList>
    </citation>
    <scope>NUCLEOTIDE SEQUENCE [LARGE SCALE GENOMIC DNA]</scope>
    <source>
        <strain evidence="7">ATCC BAA-595 / MGAS315</strain>
    </source>
</reference>
<dbReference type="GO" id="GO:0004559">
    <property type="term" value="F:alpha-mannosidase activity"/>
    <property type="evidence" value="ECO:0007669"/>
    <property type="project" value="InterPro"/>
</dbReference>
<evidence type="ECO:0000256" key="3">
    <source>
        <dbReference type="ARBA" id="ARBA00022801"/>
    </source>
</evidence>
<dbReference type="SMART" id="SM00872">
    <property type="entry name" value="Alpha-mann_mid"/>
    <property type="match status" value="1"/>
</dbReference>
<dbReference type="PANTHER" id="PTHR46017:SF2">
    <property type="entry name" value="MANNOSYLGLYCERATE HYDROLASE"/>
    <property type="match status" value="1"/>
</dbReference>
<dbReference type="Gene3D" id="2.70.98.30">
    <property type="entry name" value="Golgi alpha-mannosidase II, domain 4"/>
    <property type="match status" value="1"/>
</dbReference>
<dbReference type="GO" id="GO:0009313">
    <property type="term" value="P:oligosaccharide catabolic process"/>
    <property type="evidence" value="ECO:0007669"/>
    <property type="project" value="TreeGrafter"/>
</dbReference>
<dbReference type="Gene3D" id="2.60.40.2210">
    <property type="match status" value="1"/>
</dbReference>
<dbReference type="Gene3D" id="1.20.1270.50">
    <property type="entry name" value="Glycoside hydrolase family 38, central domain"/>
    <property type="match status" value="1"/>
</dbReference>
<dbReference type="SUPFAM" id="SSF74650">
    <property type="entry name" value="Galactose mutarotase-like"/>
    <property type="match status" value="1"/>
</dbReference>
<dbReference type="SUPFAM" id="SSF88688">
    <property type="entry name" value="Families 57/38 glycoside transferase middle domain"/>
    <property type="match status" value="1"/>
</dbReference>
<gene>
    <name evidence="6" type="ordered locus">SpyM3_1297</name>
</gene>
<comment type="similarity">
    <text evidence="1">Belongs to the glycosyl hydrolase 38 family.</text>
</comment>
<dbReference type="InterPro" id="IPR041509">
    <property type="entry name" value="GH38_beta-1"/>
</dbReference>
<dbReference type="EMBL" id="AE014074">
    <property type="protein sequence ID" value="AAM79904.1"/>
    <property type="molecule type" value="Genomic_DNA"/>
</dbReference>
<sequence length="901" mass="102491">MATKKVHIISHSHWDREWYMAYEQHHMRLINLIDDLLEVFQTDPDFHSFHLDGQTIILDDYLKVRPEREPEIRQAIASGKLRIGPFYILQDDFLTSSESNVRNMLIGKEDCDRWGASVPLGYFPDTFGNMGQTPQLMLKAGLQAAAFGRGIRPTGFNNQVDTSEKYSSQFSEISWQGPDNSRILGLLFANWYSNGNEIPTTEAEARLFWDKKLADAERFASTKHLLMMNGCDHQPVQLDVTKAIALANQLYPDYEFVHSCFEDYLADLANDLPDNLSTVQGEITSQETDGWYTLANTASARIYLKQANTRVSRQLENITEPLAAMAYEVTSTYPHDQLRYAWKTLTQNHPHDSICGCSVDSVHREMMNRFEKAYEVGHYLAKEAAQQIAGAVNTSDFPTDSQPFLLFNTSGHSKTSVTELTLTWKKYYFGQRFPKEVYQEAQEYLAGLSQSFQVIDVSGNTISEADILDTSIAFDYDLPKRTFREPYFAIKVRLRLPITLPAMSWKALALQLGNETAPSTTVPLYDDSNQCLENEFLKVMIQTDGRLTITDKQSGVSYQDLLRFEDCGDIGNEYISRQPTHDQPFYADQGTTKLNIISNTAQVAELEIQQTFAIPISADKLLQAEMEAVIDITERQARRSQEKAELTLTTLIRMEKNNPRLQFTTRFDNQMTNHRLRVLFPTHLKTDHHLADSIFETVKRPNHLDATFWKNPSNPQHQECFVSLFDGEKGVTIGNYGLNEYEILPDTNTIAITLLRSVGEMGDWGYFPTPEAQCLGKHSLSYSFESITKQTQFASYWRAQEGQVPILVEQTSHHKGSLRAEHSYVTGADDQVALTAFKRRPSDNALITRSYNLSNDKTCDFSLSLPNYNAKVTNLLEKDSKQSTPSQLGKAEILTLAWKKQ</sequence>
<dbReference type="InterPro" id="IPR011682">
    <property type="entry name" value="Glyco_hydro_38_C"/>
</dbReference>
<dbReference type="HOGENOM" id="CLU_003442_2_1_9"/>
<evidence type="ECO:0000259" key="5">
    <source>
        <dbReference type="SMART" id="SM00872"/>
    </source>
</evidence>
<dbReference type="InterPro" id="IPR015341">
    <property type="entry name" value="Glyco_hydro_38_cen"/>
</dbReference>
<dbReference type="InterPro" id="IPR011330">
    <property type="entry name" value="Glyco_hydro/deAcase_b/a-brl"/>
</dbReference>
<name>A0A0H2UVT7_STRP3</name>
<dbReference type="Gene3D" id="2.60.40.2220">
    <property type="match status" value="1"/>
</dbReference>
<dbReference type="GO" id="GO:0006013">
    <property type="term" value="P:mannose metabolic process"/>
    <property type="evidence" value="ECO:0007669"/>
    <property type="project" value="InterPro"/>
</dbReference>
<evidence type="ECO:0000256" key="2">
    <source>
        <dbReference type="ARBA" id="ARBA00022723"/>
    </source>
</evidence>
<dbReference type="Pfam" id="PF17677">
    <property type="entry name" value="Glyco_hydro38C2"/>
    <property type="match status" value="1"/>
</dbReference>
<dbReference type="InterPro" id="IPR027291">
    <property type="entry name" value="Glyco_hydro_38_N_sf"/>
</dbReference>
<protein>
    <submittedName>
        <fullName evidence="6">Putative sugar hydrolase</fullName>
    </submittedName>
</protein>
<evidence type="ECO:0000313" key="7">
    <source>
        <dbReference type="Proteomes" id="UP000000564"/>
    </source>
</evidence>
<dbReference type="InterPro" id="IPR028995">
    <property type="entry name" value="Glyco_hydro_57/38_cen_sf"/>
</dbReference>
<keyword evidence="3 6" id="KW-0378">Hydrolase</keyword>
<evidence type="ECO:0000256" key="4">
    <source>
        <dbReference type="ARBA" id="ARBA00023295"/>
    </source>
</evidence>
<dbReference type="PANTHER" id="PTHR46017">
    <property type="entry name" value="ALPHA-MANNOSIDASE 2C1"/>
    <property type="match status" value="1"/>
</dbReference>
<evidence type="ECO:0000313" key="6">
    <source>
        <dbReference type="EMBL" id="AAM79904.1"/>
    </source>
</evidence>
<dbReference type="Pfam" id="PF07748">
    <property type="entry name" value="Glyco_hydro_38C"/>
    <property type="match status" value="1"/>
</dbReference>
<keyword evidence="4" id="KW-0326">Glycosidase</keyword>